<dbReference type="AlphaFoldDB" id="A0A0B0P691"/>
<dbReference type="EMBL" id="KN416114">
    <property type="protein sequence ID" value="KHG20580.1"/>
    <property type="molecule type" value="Genomic_DNA"/>
</dbReference>
<dbReference type="Proteomes" id="UP000032142">
    <property type="component" value="Unassembled WGS sequence"/>
</dbReference>
<evidence type="ECO:0000313" key="2">
    <source>
        <dbReference type="Proteomes" id="UP000032142"/>
    </source>
</evidence>
<name>A0A0B0P691_GOSAR</name>
<gene>
    <name evidence="1" type="ORF">F383_25547</name>
</gene>
<accession>A0A0B0P691</accession>
<organism evidence="1 2">
    <name type="scientific">Gossypium arboreum</name>
    <name type="common">Tree cotton</name>
    <name type="synonym">Gossypium nanking</name>
    <dbReference type="NCBI Taxonomy" id="29729"/>
    <lineage>
        <taxon>Eukaryota</taxon>
        <taxon>Viridiplantae</taxon>
        <taxon>Streptophyta</taxon>
        <taxon>Embryophyta</taxon>
        <taxon>Tracheophyta</taxon>
        <taxon>Spermatophyta</taxon>
        <taxon>Magnoliopsida</taxon>
        <taxon>eudicotyledons</taxon>
        <taxon>Gunneridae</taxon>
        <taxon>Pentapetalae</taxon>
        <taxon>rosids</taxon>
        <taxon>malvids</taxon>
        <taxon>Malvales</taxon>
        <taxon>Malvaceae</taxon>
        <taxon>Malvoideae</taxon>
        <taxon>Gossypium</taxon>
    </lineage>
</organism>
<proteinExistence type="predicted"/>
<keyword evidence="2" id="KW-1185">Reference proteome</keyword>
<evidence type="ECO:0000313" key="1">
    <source>
        <dbReference type="EMBL" id="KHG20580.1"/>
    </source>
</evidence>
<protein>
    <submittedName>
        <fullName evidence="1">Uncharacterized protein</fullName>
    </submittedName>
</protein>
<sequence>MRRQGGFFGLGFRPSTTSPRVPTRCRTRWSEGLITFVLPQMFARNPTMTKAWRWSTGGVDHGSIDGRLNSGNWIDVPRSFQKTLRCQEGNAEILGFLALVFDCKWAARCNGSVGFRLNGSIGLPGQI</sequence>
<reference evidence="2" key="1">
    <citation type="submission" date="2014-09" db="EMBL/GenBank/DDBJ databases">
        <authorList>
            <person name="Mudge J."/>
            <person name="Ramaraj T."/>
            <person name="Lindquist I.E."/>
            <person name="Bharti A.K."/>
            <person name="Sundararajan A."/>
            <person name="Cameron C.T."/>
            <person name="Woodward J.E."/>
            <person name="May G.D."/>
            <person name="Brubaker C."/>
            <person name="Broadhvest J."/>
            <person name="Wilkins T.A."/>
        </authorList>
    </citation>
    <scope>NUCLEOTIDE SEQUENCE</scope>
    <source>
        <strain evidence="2">cv. AKA8401</strain>
    </source>
</reference>